<evidence type="ECO:0000313" key="2">
    <source>
        <dbReference type="Proteomes" id="UP000242457"/>
    </source>
</evidence>
<organism evidence="1 2">
    <name type="scientific">Apis cerana cerana</name>
    <name type="common">Oriental honeybee</name>
    <dbReference type="NCBI Taxonomy" id="94128"/>
    <lineage>
        <taxon>Eukaryota</taxon>
        <taxon>Metazoa</taxon>
        <taxon>Ecdysozoa</taxon>
        <taxon>Arthropoda</taxon>
        <taxon>Hexapoda</taxon>
        <taxon>Insecta</taxon>
        <taxon>Pterygota</taxon>
        <taxon>Neoptera</taxon>
        <taxon>Endopterygota</taxon>
        <taxon>Hymenoptera</taxon>
        <taxon>Apocrita</taxon>
        <taxon>Aculeata</taxon>
        <taxon>Apoidea</taxon>
        <taxon>Anthophila</taxon>
        <taxon>Apidae</taxon>
        <taxon>Apis</taxon>
    </lineage>
</organism>
<keyword evidence="2" id="KW-1185">Reference proteome</keyword>
<protein>
    <submittedName>
        <fullName evidence="1">Uncharacterized protein</fullName>
    </submittedName>
</protein>
<accession>A0A2A3E1Q0</accession>
<evidence type="ECO:0000313" key="1">
    <source>
        <dbReference type="EMBL" id="PBC25454.1"/>
    </source>
</evidence>
<sequence>MKILPTKLSTQLDQSSVILYGKSLVSIFVGRQFFYEKLGLNSVRLYGFPRKPYTNLILRDEQKSKDEMR</sequence>
<proteinExistence type="predicted"/>
<dbReference type="Proteomes" id="UP000242457">
    <property type="component" value="Unassembled WGS sequence"/>
</dbReference>
<dbReference type="EMBL" id="KZ288464">
    <property type="protein sequence ID" value="PBC25454.1"/>
    <property type="molecule type" value="Genomic_DNA"/>
</dbReference>
<reference evidence="1 2" key="1">
    <citation type="submission" date="2014-07" db="EMBL/GenBank/DDBJ databases">
        <title>Genomic and transcriptomic analysis on Apis cerana provide comprehensive insights into honey bee biology.</title>
        <authorList>
            <person name="Diao Q."/>
            <person name="Sun L."/>
            <person name="Zheng H."/>
            <person name="Zheng H."/>
            <person name="Xu S."/>
            <person name="Wang S."/>
            <person name="Zeng Z."/>
            <person name="Hu F."/>
            <person name="Su S."/>
            <person name="Wu J."/>
        </authorList>
    </citation>
    <scope>NUCLEOTIDE SEQUENCE [LARGE SCALE GENOMIC DNA]</scope>
    <source>
        <tissue evidence="1">Pupae without intestine</tissue>
    </source>
</reference>
<name>A0A2A3E1Q0_APICC</name>
<dbReference type="AlphaFoldDB" id="A0A2A3E1Q0"/>
<gene>
    <name evidence="1" type="ORF">APICC_01767</name>
</gene>